<dbReference type="EMBL" id="CDPU01000026">
    <property type="protein sequence ID" value="CEO52057.1"/>
    <property type="molecule type" value="Genomic_DNA"/>
</dbReference>
<feature type="chain" id="PRO_5002117979" description="Peptidase M43 pregnancy-associated plasma-A domain-containing protein" evidence="10">
    <location>
        <begin position="17"/>
        <end position="278"/>
    </location>
</feature>
<dbReference type="InterPro" id="IPR024079">
    <property type="entry name" value="MetalloPept_cat_dom_sf"/>
</dbReference>
<name>A0A0B7K949_BIOOC</name>
<dbReference type="PANTHER" id="PTHR47466">
    <property type="match status" value="1"/>
</dbReference>
<accession>A0A0B7K949</accession>
<evidence type="ECO:0000256" key="6">
    <source>
        <dbReference type="ARBA" id="ARBA00022801"/>
    </source>
</evidence>
<reference evidence="12" key="1">
    <citation type="submission" date="2015-01" db="EMBL/GenBank/DDBJ databases">
        <authorList>
            <person name="Durling Mikael"/>
        </authorList>
    </citation>
    <scope>NUCLEOTIDE SEQUENCE</scope>
</reference>
<keyword evidence="8" id="KW-0482">Metalloprotease</keyword>
<keyword evidence="3" id="KW-0645">Protease</keyword>
<evidence type="ECO:0000256" key="5">
    <source>
        <dbReference type="ARBA" id="ARBA00022729"/>
    </source>
</evidence>
<feature type="domain" description="Peptidase M43 pregnancy-associated plasma-A" evidence="11">
    <location>
        <begin position="185"/>
        <end position="271"/>
    </location>
</feature>
<keyword evidence="9" id="KW-1015">Disulfide bond</keyword>
<proteinExistence type="inferred from homology"/>
<protein>
    <recommendedName>
        <fullName evidence="11">Peptidase M43 pregnancy-associated plasma-A domain-containing protein</fullName>
    </recommendedName>
</protein>
<dbReference type="PANTHER" id="PTHR47466:SF1">
    <property type="entry name" value="METALLOPROTEASE MEP1 (AFU_ORTHOLOGUE AFUA_1G07730)-RELATED"/>
    <property type="match status" value="1"/>
</dbReference>
<evidence type="ECO:0000256" key="7">
    <source>
        <dbReference type="ARBA" id="ARBA00022833"/>
    </source>
</evidence>
<keyword evidence="5 10" id="KW-0732">Signal</keyword>
<feature type="signal peptide" evidence="10">
    <location>
        <begin position="1"/>
        <end position="16"/>
    </location>
</feature>
<dbReference type="CDD" id="cd04275">
    <property type="entry name" value="ZnMc_pappalysin_like"/>
    <property type="match status" value="1"/>
</dbReference>
<evidence type="ECO:0000313" key="12">
    <source>
        <dbReference type="EMBL" id="CEO52057.1"/>
    </source>
</evidence>
<evidence type="ECO:0000256" key="1">
    <source>
        <dbReference type="ARBA" id="ARBA00003174"/>
    </source>
</evidence>
<comment type="function">
    <text evidence="1">Secreted metalloproteinase that allows assimilation of proteinaceous substrates.</text>
</comment>
<dbReference type="GO" id="GO:0006508">
    <property type="term" value="P:proteolysis"/>
    <property type="evidence" value="ECO:0007669"/>
    <property type="project" value="UniProtKB-KW"/>
</dbReference>
<dbReference type="Gene3D" id="3.40.390.10">
    <property type="entry name" value="Collagenase (Catalytic Domain)"/>
    <property type="match status" value="1"/>
</dbReference>
<evidence type="ECO:0000256" key="8">
    <source>
        <dbReference type="ARBA" id="ARBA00023049"/>
    </source>
</evidence>
<keyword evidence="4" id="KW-0479">Metal-binding</keyword>
<gene>
    <name evidence="12" type="ORF">BN869_000008115_1</name>
</gene>
<sequence>MYSIKSVLLFAGAALGHSLSAREEGRRCGTAQPSADFVETSREFSVKEASARLSGLATSAALSVDVYLHTVAGSTANLLSDATLQAQFDVLYDNFSPYGITLNYAGSSKTVNSAWSQDRNELTMKRALRKGSYSALNFYFLDYLSGYLGYCYYPTTASTGSTAFYTDGCSILATTVPGGSAAPYNLGKTATHEAGHWFGLIHTFEDGCNVGDEVDDTPAQASASSGCPVGRDSCPNHPGLDPIHNYMDYSDETSSACYEEFTPGQIARAESMWARYRA</sequence>
<keyword evidence="6" id="KW-0378">Hydrolase</keyword>
<keyword evidence="7" id="KW-0862">Zinc</keyword>
<dbReference type="MEROPS" id="M43.008"/>
<evidence type="ECO:0000259" key="11">
    <source>
        <dbReference type="Pfam" id="PF05572"/>
    </source>
</evidence>
<evidence type="ECO:0000256" key="10">
    <source>
        <dbReference type="SAM" id="SignalP"/>
    </source>
</evidence>
<dbReference type="GO" id="GO:0046872">
    <property type="term" value="F:metal ion binding"/>
    <property type="evidence" value="ECO:0007669"/>
    <property type="project" value="UniProtKB-KW"/>
</dbReference>
<evidence type="ECO:0000256" key="3">
    <source>
        <dbReference type="ARBA" id="ARBA00022670"/>
    </source>
</evidence>
<dbReference type="AlphaFoldDB" id="A0A0B7K949"/>
<dbReference type="Pfam" id="PF05572">
    <property type="entry name" value="Peptidase_M43"/>
    <property type="match status" value="1"/>
</dbReference>
<evidence type="ECO:0000256" key="9">
    <source>
        <dbReference type="ARBA" id="ARBA00023157"/>
    </source>
</evidence>
<dbReference type="GO" id="GO:0008237">
    <property type="term" value="F:metallopeptidase activity"/>
    <property type="evidence" value="ECO:0007669"/>
    <property type="project" value="UniProtKB-KW"/>
</dbReference>
<organism evidence="12">
    <name type="scientific">Bionectria ochroleuca</name>
    <name type="common">Gliocladium roseum</name>
    <dbReference type="NCBI Taxonomy" id="29856"/>
    <lineage>
        <taxon>Eukaryota</taxon>
        <taxon>Fungi</taxon>
        <taxon>Dikarya</taxon>
        <taxon>Ascomycota</taxon>
        <taxon>Pezizomycotina</taxon>
        <taxon>Sordariomycetes</taxon>
        <taxon>Hypocreomycetidae</taxon>
        <taxon>Hypocreales</taxon>
        <taxon>Bionectriaceae</taxon>
        <taxon>Clonostachys</taxon>
    </lineage>
</organism>
<evidence type="ECO:0000256" key="2">
    <source>
        <dbReference type="ARBA" id="ARBA00008721"/>
    </source>
</evidence>
<comment type="similarity">
    <text evidence="2">Belongs to the peptidase M43B family.</text>
</comment>
<dbReference type="InterPro" id="IPR008754">
    <property type="entry name" value="Peptidase_M43"/>
</dbReference>
<evidence type="ECO:0000256" key="4">
    <source>
        <dbReference type="ARBA" id="ARBA00022723"/>
    </source>
</evidence>
<dbReference type="SUPFAM" id="SSF55486">
    <property type="entry name" value="Metalloproteases ('zincins'), catalytic domain"/>
    <property type="match status" value="1"/>
</dbReference>